<dbReference type="AlphaFoldDB" id="A0A7E4ZXR3"/>
<evidence type="ECO:0000313" key="1">
    <source>
        <dbReference type="Proteomes" id="UP000492821"/>
    </source>
</evidence>
<reference evidence="1" key="1">
    <citation type="journal article" date="2013" name="Genetics">
        <title>The draft genome and transcriptome of Panagrellus redivivus are shaped by the harsh demands of a free-living lifestyle.</title>
        <authorList>
            <person name="Srinivasan J."/>
            <person name="Dillman A.R."/>
            <person name="Macchietto M.G."/>
            <person name="Heikkinen L."/>
            <person name="Lakso M."/>
            <person name="Fracchia K.M."/>
            <person name="Antoshechkin I."/>
            <person name="Mortazavi A."/>
            <person name="Wong G."/>
            <person name="Sternberg P.W."/>
        </authorList>
    </citation>
    <scope>NUCLEOTIDE SEQUENCE [LARGE SCALE GENOMIC DNA]</scope>
    <source>
        <strain evidence="1">MT8872</strain>
    </source>
</reference>
<dbReference type="Proteomes" id="UP000492821">
    <property type="component" value="Unassembled WGS sequence"/>
</dbReference>
<keyword evidence="1" id="KW-1185">Reference proteome</keyword>
<accession>A0A7E4ZXR3</accession>
<name>A0A7E4ZXR3_PANRE</name>
<sequence length="185" mass="21601">MSKLPYGFQERLIALAPLRILNDLSRVCTNVKLFRSFCPKGYDEVQINDRHNVEQEISTKSLFFRLTTAVLRFFIIFNYIFALDISIDQLHVDEIIERKQHIYVEKALVINCNSVTSYEKVIPYISGPYTHVVLNGNVTWKQVKRLVHPNVKKTDIKATIHISSAQSYANFAKFVMRQLRDSTFW</sequence>
<protein>
    <submittedName>
        <fullName evidence="2">F-box domain-containing protein</fullName>
    </submittedName>
</protein>
<proteinExistence type="predicted"/>
<evidence type="ECO:0000313" key="2">
    <source>
        <dbReference type="WBParaSite" id="Pan_g23659.t1"/>
    </source>
</evidence>
<organism evidence="1 2">
    <name type="scientific">Panagrellus redivivus</name>
    <name type="common">Microworm</name>
    <dbReference type="NCBI Taxonomy" id="6233"/>
    <lineage>
        <taxon>Eukaryota</taxon>
        <taxon>Metazoa</taxon>
        <taxon>Ecdysozoa</taxon>
        <taxon>Nematoda</taxon>
        <taxon>Chromadorea</taxon>
        <taxon>Rhabditida</taxon>
        <taxon>Tylenchina</taxon>
        <taxon>Panagrolaimomorpha</taxon>
        <taxon>Panagrolaimoidea</taxon>
        <taxon>Panagrolaimidae</taxon>
        <taxon>Panagrellus</taxon>
    </lineage>
</organism>
<dbReference type="WBParaSite" id="Pan_g23659.t1">
    <property type="protein sequence ID" value="Pan_g23659.t1"/>
    <property type="gene ID" value="Pan_g23659"/>
</dbReference>
<reference evidence="2" key="2">
    <citation type="submission" date="2020-10" db="UniProtKB">
        <authorList>
            <consortium name="WormBaseParasite"/>
        </authorList>
    </citation>
    <scope>IDENTIFICATION</scope>
</reference>